<evidence type="ECO:0000259" key="2">
    <source>
        <dbReference type="Pfam" id="PF14280"/>
    </source>
</evidence>
<proteinExistence type="predicted"/>
<dbReference type="Pfam" id="PF14280">
    <property type="entry name" value="DUF4365"/>
    <property type="match status" value="1"/>
</dbReference>
<keyword evidence="4" id="KW-1185">Reference proteome</keyword>
<dbReference type="KEGG" id="cwo:Cwoe_2014"/>
<reference evidence="3 4" key="1">
    <citation type="journal article" date="2010" name="Stand. Genomic Sci.">
        <title>Complete genome sequence of Conexibacter woesei type strain (ID131577).</title>
        <authorList>
            <person name="Pukall R."/>
            <person name="Lapidus A."/>
            <person name="Glavina Del Rio T."/>
            <person name="Copeland A."/>
            <person name="Tice H."/>
            <person name="Cheng J.-F."/>
            <person name="Lucas S."/>
            <person name="Chen F."/>
            <person name="Nolan M."/>
            <person name="Bruce D."/>
            <person name="Goodwin L."/>
            <person name="Pitluck S."/>
            <person name="Mavromatis K."/>
            <person name="Ivanova N."/>
            <person name="Ovchinnikova G."/>
            <person name="Pati A."/>
            <person name="Chen A."/>
            <person name="Palaniappan K."/>
            <person name="Land M."/>
            <person name="Hauser L."/>
            <person name="Chang Y.-J."/>
            <person name="Jeffries C.D."/>
            <person name="Chain P."/>
            <person name="Meincke L."/>
            <person name="Sims D."/>
            <person name="Brettin T."/>
            <person name="Detter J.C."/>
            <person name="Rohde M."/>
            <person name="Goeker M."/>
            <person name="Bristow J."/>
            <person name="Eisen J.A."/>
            <person name="Markowitz V."/>
            <person name="Kyrpides N.C."/>
            <person name="Klenk H.-P."/>
            <person name="Hugenholtz P."/>
        </authorList>
    </citation>
    <scope>NUCLEOTIDE SEQUENCE [LARGE SCALE GENOMIC DNA]</scope>
    <source>
        <strain evidence="4">DSM 14684 / CIP 108061 / JCM 11494 / NBRC 100937 / ID131577</strain>
    </source>
</reference>
<keyword evidence="1" id="KW-0472">Membrane</keyword>
<dbReference type="RefSeq" id="WP_012933491.1">
    <property type="nucleotide sequence ID" value="NC_013739.1"/>
</dbReference>
<keyword evidence="1" id="KW-1133">Transmembrane helix</keyword>
<accession>D3F468</accession>
<reference evidence="4" key="2">
    <citation type="submission" date="2010-01" db="EMBL/GenBank/DDBJ databases">
        <title>The complete genome of Conexibacter woesei DSM 14684.</title>
        <authorList>
            <consortium name="US DOE Joint Genome Institute (JGI-PGF)"/>
            <person name="Lucas S."/>
            <person name="Copeland A."/>
            <person name="Lapidus A."/>
            <person name="Glavina del Rio T."/>
            <person name="Dalin E."/>
            <person name="Tice H."/>
            <person name="Bruce D."/>
            <person name="Goodwin L."/>
            <person name="Pitluck S."/>
            <person name="Kyrpides N."/>
            <person name="Mavromatis K."/>
            <person name="Ivanova N."/>
            <person name="Mikhailova N."/>
            <person name="Chertkov O."/>
            <person name="Brettin T."/>
            <person name="Detter J.C."/>
            <person name="Han C."/>
            <person name="Larimer F."/>
            <person name="Land M."/>
            <person name="Hauser L."/>
            <person name="Markowitz V."/>
            <person name="Cheng J.-F."/>
            <person name="Hugenholtz P."/>
            <person name="Woyke T."/>
            <person name="Wu D."/>
            <person name="Pukall R."/>
            <person name="Steenblock K."/>
            <person name="Schneider S."/>
            <person name="Klenk H.-P."/>
            <person name="Eisen J.A."/>
        </authorList>
    </citation>
    <scope>NUCLEOTIDE SEQUENCE [LARGE SCALE GENOMIC DNA]</scope>
    <source>
        <strain evidence="4">DSM 14684 / CIP 108061 / JCM 11494 / NBRC 100937 / ID131577</strain>
    </source>
</reference>
<gene>
    <name evidence="3" type="ordered locus">Cwoe_2014</name>
</gene>
<feature type="domain" description="DUF4365" evidence="2">
    <location>
        <begin position="37"/>
        <end position="181"/>
    </location>
</feature>
<protein>
    <recommendedName>
        <fullName evidence="2">DUF4365 domain-containing protein</fullName>
    </recommendedName>
</protein>
<keyword evidence="1" id="KW-0812">Transmembrane</keyword>
<dbReference type="Proteomes" id="UP000008229">
    <property type="component" value="Chromosome"/>
</dbReference>
<sequence length="184" mass="20117">MAGPYAPTGFRAEIIPQTAGFPGLQALQNNFREWYSWAVVASIAGAAGLYCHVPAIDGNKTDVRIETVSTWNGKQRSIRLQLKASSSLGTATDNGIDYVTKSFEREYYDAMQEPATIPLFLVLIALPPLTAPWTRVRQGIHAMHSAAWWGAVTDPSNEMANQTVRIPASQRLDLTGLQAMLLQA</sequence>
<dbReference type="EMBL" id="CP001854">
    <property type="protein sequence ID" value="ADB50440.1"/>
    <property type="molecule type" value="Genomic_DNA"/>
</dbReference>
<evidence type="ECO:0000256" key="1">
    <source>
        <dbReference type="SAM" id="Phobius"/>
    </source>
</evidence>
<evidence type="ECO:0000313" key="3">
    <source>
        <dbReference type="EMBL" id="ADB50440.1"/>
    </source>
</evidence>
<dbReference type="AlphaFoldDB" id="D3F468"/>
<dbReference type="HOGENOM" id="CLU_1465851_0_0_11"/>
<feature type="transmembrane region" description="Helical" evidence="1">
    <location>
        <begin position="34"/>
        <end position="53"/>
    </location>
</feature>
<organism evidence="3 4">
    <name type="scientific">Conexibacter woesei (strain DSM 14684 / CCUG 47730 / CIP 108061 / JCM 11494 / NBRC 100937 / ID131577)</name>
    <dbReference type="NCBI Taxonomy" id="469383"/>
    <lineage>
        <taxon>Bacteria</taxon>
        <taxon>Bacillati</taxon>
        <taxon>Actinomycetota</taxon>
        <taxon>Thermoleophilia</taxon>
        <taxon>Solirubrobacterales</taxon>
        <taxon>Conexibacteraceae</taxon>
        <taxon>Conexibacter</taxon>
    </lineage>
</organism>
<name>D3F468_CONWI</name>
<dbReference type="InterPro" id="IPR025375">
    <property type="entry name" value="DUF4365"/>
</dbReference>
<evidence type="ECO:0000313" key="4">
    <source>
        <dbReference type="Proteomes" id="UP000008229"/>
    </source>
</evidence>